<dbReference type="PANTHER" id="PTHR20857">
    <property type="entry name" value="THIAMINE-PHOSPHATE PYROPHOSPHORYLASE"/>
    <property type="match status" value="1"/>
</dbReference>
<dbReference type="UniPathway" id="UPA00060">
    <property type="reaction ID" value="UER00141"/>
</dbReference>
<dbReference type="NCBIfam" id="TIGR00693">
    <property type="entry name" value="thiE"/>
    <property type="match status" value="1"/>
</dbReference>
<evidence type="ECO:0000256" key="6">
    <source>
        <dbReference type="ARBA" id="ARBA00047334"/>
    </source>
</evidence>
<accession>A0A091AY22</accession>
<dbReference type="PANTHER" id="PTHR20857:SF15">
    <property type="entry name" value="THIAMINE-PHOSPHATE SYNTHASE"/>
    <property type="match status" value="1"/>
</dbReference>
<dbReference type="eggNOG" id="COG0352">
    <property type="taxonomic scope" value="Bacteria"/>
</dbReference>
<dbReference type="HAMAP" id="MF_00097">
    <property type="entry name" value="TMP_synthase"/>
    <property type="match status" value="1"/>
</dbReference>
<comment type="cofactor">
    <cofactor evidence="9">
        <name>Mg(2+)</name>
        <dbReference type="ChEBI" id="CHEBI:18420"/>
    </cofactor>
    <text evidence="9">Binds 1 Mg(2+) ion per subunit.</text>
</comment>
<comment type="catalytic activity">
    <reaction evidence="8 9 10">
        <text>2-[(2R,5Z)-2-carboxy-4-methylthiazol-5(2H)-ylidene]ethyl phosphate + 4-amino-2-methyl-5-(diphosphooxymethyl)pyrimidine + 2 H(+) = thiamine phosphate + CO2 + diphosphate</text>
        <dbReference type="Rhea" id="RHEA:47844"/>
        <dbReference type="ChEBI" id="CHEBI:15378"/>
        <dbReference type="ChEBI" id="CHEBI:16526"/>
        <dbReference type="ChEBI" id="CHEBI:33019"/>
        <dbReference type="ChEBI" id="CHEBI:37575"/>
        <dbReference type="ChEBI" id="CHEBI:57841"/>
        <dbReference type="ChEBI" id="CHEBI:62899"/>
        <dbReference type="EC" id="2.5.1.3"/>
    </reaction>
</comment>
<keyword evidence="5 9" id="KW-0784">Thiamine biosynthesis</keyword>
<keyword evidence="3 9" id="KW-0479">Metal-binding</keyword>
<dbReference type="STRING" id="1384056.N787_13705"/>
<evidence type="ECO:0000256" key="3">
    <source>
        <dbReference type="ARBA" id="ARBA00022723"/>
    </source>
</evidence>
<comment type="pathway">
    <text evidence="1 9 11">Cofactor biosynthesis; thiamine diphosphate biosynthesis; thiamine phosphate from 4-amino-2-methyl-5-diphosphomethylpyrimidine and 4-methyl-5-(2-phosphoethyl)-thiazole: step 1/1.</text>
</comment>
<evidence type="ECO:0000256" key="1">
    <source>
        <dbReference type="ARBA" id="ARBA00005165"/>
    </source>
</evidence>
<comment type="caution">
    <text evidence="13">The sequence shown here is derived from an EMBL/GenBank/DDBJ whole genome shotgun (WGS) entry which is preliminary data.</text>
</comment>
<dbReference type="InterPro" id="IPR022998">
    <property type="entry name" value="ThiamineP_synth_TenI"/>
</dbReference>
<comment type="caution">
    <text evidence="9">Lacks conserved residue(s) required for the propagation of feature annotation.</text>
</comment>
<dbReference type="SUPFAM" id="SSF51391">
    <property type="entry name" value="Thiamin phosphate synthase"/>
    <property type="match status" value="1"/>
</dbReference>
<sequence>MNAPSIWPRRGLYLLTPDDPDTDRFLARVLPVLADGPVLLQYRNKAATTADRRRQVEALLPACRALGLPLLVNDDWRLAADTGADGAHLGQDDGSLAEARRALGPAALLGASCYDQLDLAERAAAAGASYVAFGAFFPSGTKPLARRADPRLLAESASLGLPRVAIGGITPDNAPTLVAAGADLLAVIGGVFEAPDPTAAVRAYRRAFDPLPNE</sequence>
<dbReference type="GO" id="GO:0009228">
    <property type="term" value="P:thiamine biosynthetic process"/>
    <property type="evidence" value="ECO:0007669"/>
    <property type="project" value="UniProtKB-KW"/>
</dbReference>
<evidence type="ECO:0000313" key="14">
    <source>
        <dbReference type="Proteomes" id="UP000029393"/>
    </source>
</evidence>
<gene>
    <name evidence="9" type="primary">thiE</name>
    <name evidence="13" type="ORF">N787_13705</name>
</gene>
<reference evidence="13 14" key="1">
    <citation type="submission" date="2013-09" db="EMBL/GenBank/DDBJ databases">
        <title>Genome sequencing of Arenimonas metalli.</title>
        <authorList>
            <person name="Chen F."/>
            <person name="Wang G."/>
        </authorList>
    </citation>
    <scope>NUCLEOTIDE SEQUENCE [LARGE SCALE GENOMIC DNA]</scope>
    <source>
        <strain evidence="13 14">CF5-1</strain>
    </source>
</reference>
<evidence type="ECO:0000313" key="13">
    <source>
        <dbReference type="EMBL" id="KFN44336.1"/>
    </source>
</evidence>
<feature type="binding site" evidence="9">
    <location>
        <position position="93"/>
    </location>
    <ligand>
        <name>Mg(2+)</name>
        <dbReference type="ChEBI" id="CHEBI:18420"/>
    </ligand>
</feature>
<comment type="catalytic activity">
    <reaction evidence="6 9 10">
        <text>4-methyl-5-(2-phosphooxyethyl)-thiazole + 4-amino-2-methyl-5-(diphosphooxymethyl)pyrimidine + H(+) = thiamine phosphate + diphosphate</text>
        <dbReference type="Rhea" id="RHEA:22328"/>
        <dbReference type="ChEBI" id="CHEBI:15378"/>
        <dbReference type="ChEBI" id="CHEBI:33019"/>
        <dbReference type="ChEBI" id="CHEBI:37575"/>
        <dbReference type="ChEBI" id="CHEBI:57841"/>
        <dbReference type="ChEBI" id="CHEBI:58296"/>
        <dbReference type="EC" id="2.5.1.3"/>
    </reaction>
</comment>
<feature type="binding site" evidence="9">
    <location>
        <position position="142"/>
    </location>
    <ligand>
        <name>4-amino-2-methyl-5-(diphosphooxymethyl)pyrimidine</name>
        <dbReference type="ChEBI" id="CHEBI:57841"/>
    </ligand>
</feature>
<name>A0A091AY22_9GAMM</name>
<evidence type="ECO:0000256" key="4">
    <source>
        <dbReference type="ARBA" id="ARBA00022842"/>
    </source>
</evidence>
<feature type="binding site" evidence="9">
    <location>
        <position position="168"/>
    </location>
    <ligand>
        <name>2-[(2R,5Z)-2-carboxy-4-methylthiazol-5(2H)-ylidene]ethyl phosphate</name>
        <dbReference type="ChEBI" id="CHEBI:62899"/>
    </ligand>
</feature>
<feature type="binding site" evidence="9">
    <location>
        <begin position="139"/>
        <end position="141"/>
    </location>
    <ligand>
        <name>2-[(2R,5Z)-2-carboxy-4-methylthiazol-5(2H)-ylidene]ethyl phosphate</name>
        <dbReference type="ChEBI" id="CHEBI:62899"/>
    </ligand>
</feature>
<comment type="catalytic activity">
    <reaction evidence="7 9 10">
        <text>2-(2-carboxy-4-methylthiazol-5-yl)ethyl phosphate + 4-amino-2-methyl-5-(diphosphooxymethyl)pyrimidine + 2 H(+) = thiamine phosphate + CO2 + diphosphate</text>
        <dbReference type="Rhea" id="RHEA:47848"/>
        <dbReference type="ChEBI" id="CHEBI:15378"/>
        <dbReference type="ChEBI" id="CHEBI:16526"/>
        <dbReference type="ChEBI" id="CHEBI:33019"/>
        <dbReference type="ChEBI" id="CHEBI:37575"/>
        <dbReference type="ChEBI" id="CHEBI:57841"/>
        <dbReference type="ChEBI" id="CHEBI:62890"/>
        <dbReference type="EC" id="2.5.1.3"/>
    </reaction>
</comment>
<dbReference type="InterPro" id="IPR036206">
    <property type="entry name" value="ThiamineP_synth_sf"/>
</dbReference>
<dbReference type="RefSeq" id="WP_034213813.1">
    <property type="nucleotide sequence ID" value="NZ_AVCK01000035.1"/>
</dbReference>
<feature type="binding site" evidence="9">
    <location>
        <begin position="41"/>
        <end position="45"/>
    </location>
    <ligand>
        <name>4-amino-2-methyl-5-(diphosphooxymethyl)pyrimidine</name>
        <dbReference type="ChEBI" id="CHEBI:57841"/>
    </ligand>
</feature>
<evidence type="ECO:0000256" key="11">
    <source>
        <dbReference type="RuleBase" id="RU004253"/>
    </source>
</evidence>
<comment type="function">
    <text evidence="9">Condenses 4-methyl-5-(beta-hydroxyethyl)thiazole monophosphate (THZ-P) and 2-methyl-4-amino-5-hydroxymethyl pyrimidine pyrophosphate (HMP-PP) to form thiamine monophosphate (TMP).</text>
</comment>
<dbReference type="OrthoDB" id="9789949at2"/>
<dbReference type="GO" id="GO:0004789">
    <property type="term" value="F:thiamine-phosphate diphosphorylase activity"/>
    <property type="evidence" value="ECO:0007669"/>
    <property type="project" value="UniProtKB-UniRule"/>
</dbReference>
<dbReference type="Proteomes" id="UP000029393">
    <property type="component" value="Unassembled WGS sequence"/>
</dbReference>
<dbReference type="AlphaFoldDB" id="A0A091AY22"/>
<dbReference type="Pfam" id="PF02581">
    <property type="entry name" value="TMP-TENI"/>
    <property type="match status" value="1"/>
</dbReference>
<evidence type="ECO:0000256" key="9">
    <source>
        <dbReference type="HAMAP-Rule" id="MF_00097"/>
    </source>
</evidence>
<feature type="binding site" evidence="9">
    <location>
        <position position="73"/>
    </location>
    <ligand>
        <name>4-amino-2-methyl-5-(diphosphooxymethyl)pyrimidine</name>
        <dbReference type="ChEBI" id="CHEBI:57841"/>
    </ligand>
</feature>
<feature type="domain" description="Thiamine phosphate synthase/TenI" evidence="12">
    <location>
        <begin position="12"/>
        <end position="190"/>
    </location>
</feature>
<comment type="similarity">
    <text evidence="9 10">Belongs to the thiamine-phosphate synthase family.</text>
</comment>
<protein>
    <recommendedName>
        <fullName evidence="9">Thiamine-phosphate synthase</fullName>
        <shortName evidence="9">TP synthase</shortName>
        <shortName evidence="9">TPS</shortName>
        <ecNumber evidence="9">2.5.1.3</ecNumber>
    </recommendedName>
    <alternativeName>
        <fullName evidence="9">Thiamine-phosphate pyrophosphorylase</fullName>
        <shortName evidence="9">TMP pyrophosphorylase</shortName>
        <shortName evidence="9">TMP-PPase</shortName>
    </alternativeName>
</protein>
<dbReference type="GO" id="GO:0000287">
    <property type="term" value="F:magnesium ion binding"/>
    <property type="evidence" value="ECO:0007669"/>
    <property type="project" value="UniProtKB-UniRule"/>
</dbReference>
<dbReference type="InterPro" id="IPR013785">
    <property type="entry name" value="Aldolase_TIM"/>
</dbReference>
<feature type="binding site" evidence="9">
    <location>
        <position position="74"/>
    </location>
    <ligand>
        <name>Mg(2+)</name>
        <dbReference type="ChEBI" id="CHEBI:18420"/>
    </ligand>
</feature>
<dbReference type="Gene3D" id="3.20.20.70">
    <property type="entry name" value="Aldolase class I"/>
    <property type="match status" value="1"/>
</dbReference>
<organism evidence="13 14">
    <name type="scientific">Arenimonas metalli CF5-1</name>
    <dbReference type="NCBI Taxonomy" id="1384056"/>
    <lineage>
        <taxon>Bacteria</taxon>
        <taxon>Pseudomonadati</taxon>
        <taxon>Pseudomonadota</taxon>
        <taxon>Gammaproteobacteria</taxon>
        <taxon>Lysobacterales</taxon>
        <taxon>Lysobacteraceae</taxon>
        <taxon>Arenimonas</taxon>
    </lineage>
</organism>
<keyword evidence="4 9" id="KW-0460">Magnesium</keyword>
<proteinExistence type="inferred from homology"/>
<evidence type="ECO:0000256" key="8">
    <source>
        <dbReference type="ARBA" id="ARBA00047883"/>
    </source>
</evidence>
<dbReference type="GO" id="GO:0009229">
    <property type="term" value="P:thiamine diphosphate biosynthetic process"/>
    <property type="evidence" value="ECO:0007669"/>
    <property type="project" value="UniProtKB-UniRule"/>
</dbReference>
<dbReference type="EMBL" id="AVCK01000035">
    <property type="protein sequence ID" value="KFN44336.1"/>
    <property type="molecule type" value="Genomic_DNA"/>
</dbReference>
<keyword evidence="2 9" id="KW-0808">Transferase</keyword>
<keyword evidence="14" id="KW-1185">Reference proteome</keyword>
<dbReference type="EC" id="2.5.1.3" evidence="9"/>
<dbReference type="CDD" id="cd00564">
    <property type="entry name" value="TMP_TenI"/>
    <property type="match status" value="1"/>
</dbReference>
<feature type="binding site" evidence="9">
    <location>
        <position position="112"/>
    </location>
    <ligand>
        <name>4-amino-2-methyl-5-(diphosphooxymethyl)pyrimidine</name>
        <dbReference type="ChEBI" id="CHEBI:57841"/>
    </ligand>
</feature>
<evidence type="ECO:0000256" key="10">
    <source>
        <dbReference type="RuleBase" id="RU003826"/>
    </source>
</evidence>
<evidence type="ECO:0000256" key="7">
    <source>
        <dbReference type="ARBA" id="ARBA00047851"/>
    </source>
</evidence>
<dbReference type="PATRIC" id="fig|1384056.3.peg.2088"/>
<evidence type="ECO:0000259" key="12">
    <source>
        <dbReference type="Pfam" id="PF02581"/>
    </source>
</evidence>
<dbReference type="InterPro" id="IPR034291">
    <property type="entry name" value="TMP_synthase"/>
</dbReference>
<evidence type="ECO:0000256" key="2">
    <source>
        <dbReference type="ARBA" id="ARBA00022679"/>
    </source>
</evidence>
<dbReference type="GO" id="GO:0005737">
    <property type="term" value="C:cytoplasm"/>
    <property type="evidence" value="ECO:0007669"/>
    <property type="project" value="TreeGrafter"/>
</dbReference>
<evidence type="ECO:0000256" key="5">
    <source>
        <dbReference type="ARBA" id="ARBA00022977"/>
    </source>
</evidence>